<sequence>MICDDSFTVRSIIARILRAEPDIEIAGLAADGEKAAEALRRGGIDVVVLDVEMPVMDGLTALPKLLKIDPSVRVIMASSLTTAGGAIAMQALQAGAADYVPKPAANQTDEFVREILAKIRGQARLRRQRAAPATPRPPATVRATPVAAGATRPAKAPRLLAIGSSTGGPQALFGFFRALTQPLRVPIVVTQHMPPVFTRSLAEHIARLGARGCTEAVDDELLAPDRIYVAPGDRHLAILARGPDLYVQLTSEPPENSCRPAVDAMLRSATAACAGRVLAVILTGMGQDGLRGAQGLVEAGGCVLAQDEASSVVWGMPGAVAKAGICHAVLGIDELAAKVTQIMNSTP</sequence>
<dbReference type="Pfam" id="PF00072">
    <property type="entry name" value="Response_reg"/>
    <property type="match status" value="1"/>
</dbReference>
<dbReference type="GO" id="GO:0000156">
    <property type="term" value="F:phosphorelay response regulator activity"/>
    <property type="evidence" value="ECO:0007669"/>
    <property type="project" value="InterPro"/>
</dbReference>
<dbReference type="EC" id="3.5.1.44" evidence="4"/>
<dbReference type="PIRSF" id="PIRSF000876">
    <property type="entry name" value="RR_chemtxs_CheB"/>
    <property type="match status" value="1"/>
</dbReference>
<keyword evidence="1 4" id="KW-0145">Chemotaxis</keyword>
<dbReference type="Pfam" id="PF01339">
    <property type="entry name" value="CheB_methylest"/>
    <property type="match status" value="1"/>
</dbReference>
<dbReference type="CDD" id="cd16432">
    <property type="entry name" value="CheB_Rec"/>
    <property type="match status" value="1"/>
</dbReference>
<evidence type="ECO:0000256" key="2">
    <source>
        <dbReference type="ARBA" id="ARBA00022801"/>
    </source>
</evidence>
<evidence type="ECO:0000313" key="10">
    <source>
        <dbReference type="EMBL" id="TLU74631.1"/>
    </source>
</evidence>
<feature type="modified residue" description="4-aspartylphosphate" evidence="4 6">
    <location>
        <position position="50"/>
    </location>
</feature>
<dbReference type="PROSITE" id="PS50110">
    <property type="entry name" value="RESPONSE_REGULATORY"/>
    <property type="match status" value="1"/>
</dbReference>
<comment type="domain">
    <text evidence="4">Contains a C-terminal catalytic domain, and an N-terminal region which modulates catalytic activity.</text>
</comment>
<feature type="active site" evidence="4 5">
    <location>
        <position position="288"/>
    </location>
</feature>
<dbReference type="GO" id="GO:0050568">
    <property type="term" value="F:protein-glutamine glutaminase activity"/>
    <property type="evidence" value="ECO:0007669"/>
    <property type="project" value="UniProtKB-UniRule"/>
</dbReference>
<comment type="similarity">
    <text evidence="4">Belongs to the CheB family.</text>
</comment>
<evidence type="ECO:0000259" key="9">
    <source>
        <dbReference type="PROSITE" id="PS50122"/>
    </source>
</evidence>
<feature type="region of interest" description="Disordered" evidence="7">
    <location>
        <begin position="126"/>
        <end position="148"/>
    </location>
</feature>
<dbReference type="Gene3D" id="3.40.50.180">
    <property type="entry name" value="Methylesterase CheB, C-terminal domain"/>
    <property type="match status" value="1"/>
</dbReference>
<dbReference type="Gene3D" id="3.40.50.2300">
    <property type="match status" value="1"/>
</dbReference>
<dbReference type="InterPro" id="IPR008248">
    <property type="entry name" value="CheB-like"/>
</dbReference>
<feature type="active site" evidence="4 5">
    <location>
        <position position="192"/>
    </location>
</feature>
<dbReference type="GO" id="GO:0006935">
    <property type="term" value="P:chemotaxis"/>
    <property type="evidence" value="ECO:0007669"/>
    <property type="project" value="UniProtKB-UniRule"/>
</dbReference>
<evidence type="ECO:0000256" key="4">
    <source>
        <dbReference type="HAMAP-Rule" id="MF_00099"/>
    </source>
</evidence>
<evidence type="ECO:0000256" key="5">
    <source>
        <dbReference type="PROSITE-ProRule" id="PRU00050"/>
    </source>
</evidence>
<reference evidence="10 11" key="1">
    <citation type="submission" date="2019-05" db="EMBL/GenBank/DDBJ databases">
        <authorList>
            <person name="Pankratov T."/>
            <person name="Grouzdev D."/>
        </authorList>
    </citation>
    <scope>NUCLEOTIDE SEQUENCE [LARGE SCALE GENOMIC DNA]</scope>
    <source>
        <strain evidence="10 11">KEBCLARHB70R</strain>
    </source>
</reference>
<dbReference type="InterPro" id="IPR011006">
    <property type="entry name" value="CheY-like_superfamily"/>
</dbReference>
<dbReference type="PANTHER" id="PTHR42872">
    <property type="entry name" value="PROTEIN-GLUTAMATE METHYLESTERASE/PROTEIN-GLUTAMINE GLUTAMINASE"/>
    <property type="match status" value="1"/>
</dbReference>
<keyword evidence="2 4" id="KW-0378">Hydrolase</keyword>
<feature type="compositionally biased region" description="Low complexity" evidence="7">
    <location>
        <begin position="139"/>
        <end position="148"/>
    </location>
</feature>
<evidence type="ECO:0000256" key="1">
    <source>
        <dbReference type="ARBA" id="ARBA00022500"/>
    </source>
</evidence>
<comment type="function">
    <text evidence="4">Involved in chemotaxis. Part of a chemotaxis signal transduction system that modulates chemotaxis in response to various stimuli. Catalyzes the demethylation of specific methylglutamate residues introduced into the chemoreceptors (methyl-accepting chemotaxis proteins or MCP) by CheR. Also mediates the irreversible deamidation of specific glutamine residues to glutamic acid.</text>
</comment>
<organism evidence="10 11">
    <name type="scientific">Lichenicoccus roseus</name>
    <dbReference type="NCBI Taxonomy" id="2683649"/>
    <lineage>
        <taxon>Bacteria</taxon>
        <taxon>Pseudomonadati</taxon>
        <taxon>Pseudomonadota</taxon>
        <taxon>Alphaproteobacteria</taxon>
        <taxon>Acetobacterales</taxon>
        <taxon>Acetobacteraceae</taxon>
        <taxon>Lichenicoccus</taxon>
    </lineage>
</organism>
<dbReference type="AlphaFoldDB" id="A0A5R9JG33"/>
<gene>
    <name evidence="4" type="primary">cheB</name>
    <name evidence="10" type="ORF">FE263_01585</name>
</gene>
<feature type="domain" description="CheB-type methylesterase" evidence="9">
    <location>
        <begin position="153"/>
        <end position="346"/>
    </location>
</feature>
<dbReference type="InterPro" id="IPR000673">
    <property type="entry name" value="Sig_transdc_resp-reg_Me-estase"/>
</dbReference>
<dbReference type="InterPro" id="IPR035909">
    <property type="entry name" value="CheB_C"/>
</dbReference>
<evidence type="ECO:0000256" key="7">
    <source>
        <dbReference type="SAM" id="MobiDB-lite"/>
    </source>
</evidence>
<dbReference type="GO" id="GO:0008984">
    <property type="term" value="F:protein-glutamate methylesterase activity"/>
    <property type="evidence" value="ECO:0007669"/>
    <property type="project" value="UniProtKB-UniRule"/>
</dbReference>
<dbReference type="PANTHER" id="PTHR42872:SF3">
    <property type="entry name" value="PROTEIN-GLUTAMATE METHYLESTERASE_PROTEIN-GLUTAMINE GLUTAMINASE 1"/>
    <property type="match status" value="1"/>
</dbReference>
<evidence type="ECO:0000313" key="11">
    <source>
        <dbReference type="Proteomes" id="UP000305654"/>
    </source>
</evidence>
<dbReference type="CDD" id="cd17541">
    <property type="entry name" value="REC_CheB-like"/>
    <property type="match status" value="1"/>
</dbReference>
<dbReference type="OrthoDB" id="9793421at2"/>
<keyword evidence="11" id="KW-1185">Reference proteome</keyword>
<feature type="active site" evidence="4 5">
    <location>
        <position position="165"/>
    </location>
</feature>
<dbReference type="PROSITE" id="PS50122">
    <property type="entry name" value="CHEB"/>
    <property type="match status" value="1"/>
</dbReference>
<dbReference type="SMART" id="SM00448">
    <property type="entry name" value="REC"/>
    <property type="match status" value="1"/>
</dbReference>
<name>A0A5R9JG33_9PROT</name>
<evidence type="ECO:0000259" key="8">
    <source>
        <dbReference type="PROSITE" id="PS50110"/>
    </source>
</evidence>
<dbReference type="EC" id="3.1.1.61" evidence="4"/>
<protein>
    <recommendedName>
        <fullName evidence="4">Protein-glutamate methylesterase/protein-glutamine glutaminase</fullName>
        <ecNumber evidence="4">3.1.1.61</ecNumber>
        <ecNumber evidence="4">3.5.1.44</ecNumber>
    </recommendedName>
</protein>
<proteinExistence type="inferred from homology"/>
<comment type="catalytic activity">
    <reaction evidence="3 4">
        <text>[protein]-L-glutamate 5-O-methyl ester + H2O = L-glutamyl-[protein] + methanol + H(+)</text>
        <dbReference type="Rhea" id="RHEA:23236"/>
        <dbReference type="Rhea" id="RHEA-COMP:10208"/>
        <dbReference type="Rhea" id="RHEA-COMP:10311"/>
        <dbReference type="ChEBI" id="CHEBI:15377"/>
        <dbReference type="ChEBI" id="CHEBI:15378"/>
        <dbReference type="ChEBI" id="CHEBI:17790"/>
        <dbReference type="ChEBI" id="CHEBI:29973"/>
        <dbReference type="ChEBI" id="CHEBI:82795"/>
        <dbReference type="EC" id="3.1.1.61"/>
    </reaction>
</comment>
<evidence type="ECO:0000256" key="6">
    <source>
        <dbReference type="PROSITE-ProRule" id="PRU00169"/>
    </source>
</evidence>
<dbReference type="SUPFAM" id="SSF52172">
    <property type="entry name" value="CheY-like"/>
    <property type="match status" value="1"/>
</dbReference>
<keyword evidence="4" id="KW-0963">Cytoplasm</keyword>
<dbReference type="SUPFAM" id="SSF52738">
    <property type="entry name" value="Methylesterase CheB, C-terminal domain"/>
    <property type="match status" value="1"/>
</dbReference>
<accession>A0A5R9JG33</accession>
<evidence type="ECO:0000256" key="3">
    <source>
        <dbReference type="ARBA" id="ARBA00048267"/>
    </source>
</evidence>
<feature type="domain" description="Response regulatory" evidence="8">
    <location>
        <begin position="1"/>
        <end position="117"/>
    </location>
</feature>
<comment type="PTM">
    <text evidence="4">Phosphorylated by CheA. Phosphorylation of the N-terminal regulatory domain activates the methylesterase activity.</text>
</comment>
<comment type="subcellular location">
    <subcellularLocation>
        <location evidence="4">Cytoplasm</location>
    </subcellularLocation>
</comment>
<comment type="catalytic activity">
    <reaction evidence="4">
        <text>L-glutaminyl-[protein] + H2O = L-glutamyl-[protein] + NH4(+)</text>
        <dbReference type="Rhea" id="RHEA:16441"/>
        <dbReference type="Rhea" id="RHEA-COMP:10207"/>
        <dbReference type="Rhea" id="RHEA-COMP:10208"/>
        <dbReference type="ChEBI" id="CHEBI:15377"/>
        <dbReference type="ChEBI" id="CHEBI:28938"/>
        <dbReference type="ChEBI" id="CHEBI:29973"/>
        <dbReference type="ChEBI" id="CHEBI:30011"/>
        <dbReference type="EC" id="3.5.1.44"/>
    </reaction>
</comment>
<dbReference type="GO" id="GO:0005737">
    <property type="term" value="C:cytoplasm"/>
    <property type="evidence" value="ECO:0007669"/>
    <property type="project" value="UniProtKB-SubCell"/>
</dbReference>
<dbReference type="EMBL" id="VCDI01000001">
    <property type="protein sequence ID" value="TLU74631.1"/>
    <property type="molecule type" value="Genomic_DNA"/>
</dbReference>
<dbReference type="HAMAP" id="MF_00099">
    <property type="entry name" value="CheB_chemtxs"/>
    <property type="match status" value="1"/>
</dbReference>
<keyword evidence="4 6" id="KW-0597">Phosphoprotein</keyword>
<dbReference type="Proteomes" id="UP000305654">
    <property type="component" value="Unassembled WGS sequence"/>
</dbReference>
<dbReference type="InterPro" id="IPR001789">
    <property type="entry name" value="Sig_transdc_resp-reg_receiver"/>
</dbReference>
<comment type="caution">
    <text evidence="10">The sequence shown here is derived from an EMBL/GenBank/DDBJ whole genome shotgun (WGS) entry which is preliminary data.</text>
</comment>
<dbReference type="NCBIfam" id="NF001965">
    <property type="entry name" value="PRK00742.1"/>
    <property type="match status" value="1"/>
</dbReference>